<proteinExistence type="predicted"/>
<keyword evidence="1" id="KW-0732">Signal</keyword>
<evidence type="ECO:0000313" key="3">
    <source>
        <dbReference type="Proteomes" id="UP000030129"/>
    </source>
</evidence>
<accession>A0A0A2M896</accession>
<comment type="caution">
    <text evidence="2">The sequence shown here is derived from an EMBL/GenBank/DDBJ whole genome shotgun (WGS) entry which is preliminary data.</text>
</comment>
<dbReference type="STRING" id="1406840.Q763_01875"/>
<organism evidence="2 3">
    <name type="scientific">Flavobacterium beibuense F44-8</name>
    <dbReference type="NCBI Taxonomy" id="1406840"/>
    <lineage>
        <taxon>Bacteria</taxon>
        <taxon>Pseudomonadati</taxon>
        <taxon>Bacteroidota</taxon>
        <taxon>Flavobacteriia</taxon>
        <taxon>Flavobacteriales</taxon>
        <taxon>Flavobacteriaceae</taxon>
        <taxon>Flavobacterium</taxon>
    </lineage>
</organism>
<dbReference type="EMBL" id="JRLV01000001">
    <property type="protein sequence ID" value="KGO84515.1"/>
    <property type="molecule type" value="Genomic_DNA"/>
</dbReference>
<name>A0A0A2M896_9FLAO</name>
<evidence type="ECO:0000256" key="1">
    <source>
        <dbReference type="SAM" id="SignalP"/>
    </source>
</evidence>
<protein>
    <recommendedName>
        <fullName evidence="4">Repeat protein (TIGR03806 family)</fullName>
    </recommendedName>
</protein>
<keyword evidence="3" id="KW-1185">Reference proteome</keyword>
<evidence type="ECO:0008006" key="4">
    <source>
        <dbReference type="Google" id="ProtNLM"/>
    </source>
</evidence>
<evidence type="ECO:0000313" key="2">
    <source>
        <dbReference type="EMBL" id="KGO84515.1"/>
    </source>
</evidence>
<feature type="chain" id="PRO_5002002973" description="Repeat protein (TIGR03806 family)" evidence="1">
    <location>
        <begin position="24"/>
        <end position="365"/>
    </location>
</feature>
<gene>
    <name evidence="2" type="ORF">Q763_01875</name>
</gene>
<dbReference type="PROSITE" id="PS51257">
    <property type="entry name" value="PROKAR_LIPOPROTEIN"/>
    <property type="match status" value="1"/>
</dbReference>
<feature type="signal peptide" evidence="1">
    <location>
        <begin position="1"/>
        <end position="23"/>
    </location>
</feature>
<dbReference type="eggNOG" id="COG2010">
    <property type="taxonomic scope" value="Bacteria"/>
</dbReference>
<dbReference type="AlphaFoldDB" id="A0A0A2M896"/>
<reference evidence="2 3" key="1">
    <citation type="submission" date="2013-09" db="EMBL/GenBank/DDBJ databases">
        <authorList>
            <person name="Zeng Z."/>
            <person name="Chen C."/>
        </authorList>
    </citation>
    <scope>NUCLEOTIDE SEQUENCE [LARGE SCALE GENOMIC DNA]</scope>
    <source>
        <strain evidence="2 3">F44-8</strain>
    </source>
</reference>
<dbReference type="Proteomes" id="UP000030129">
    <property type="component" value="Unassembled WGS sequence"/>
</dbReference>
<dbReference type="RefSeq" id="WP_035130534.1">
    <property type="nucleotide sequence ID" value="NZ_JRLV01000001.1"/>
</dbReference>
<sequence>MKKQYFLYLAVVSLLFSFFISCGSDDSDNYSEIPDESPVVFDITAVPYPKLSDYNFFEGEMKNLQPVKGVLPYDLNSSLFTDYALKKRFVWMPDNVTATYDTDGSTLNFPAGAVLIKNFYYNNVQPDNSTKIIETRVLIKKEDGWIFANYIWNDEQTEATYSLNGNIVPISWEQDGVTLQTNYRIPSELECFKCHQLFEANTPIGPKPQNLNKNFNFNDGNSNQLQKWVEEGYLDGSNLPSEIVSTVDWHDETKPLEDRVRSYLDINCAHCHSPNTYCGYTPMNLAYSAGNASENFGICTPPLDFASGGQEYIIKAGDSRNSLLPFKMASLDPVEMMPQIGRTLKDDDAVQMINAWINDMETPCE</sequence>